<name>A0A914P8U6_9BILA</name>
<evidence type="ECO:0000313" key="3">
    <source>
        <dbReference type="WBParaSite" id="PDA_v2.g13886.t1"/>
    </source>
</evidence>
<feature type="region of interest" description="Disordered" evidence="1">
    <location>
        <begin position="195"/>
        <end position="217"/>
    </location>
</feature>
<keyword evidence="2" id="KW-1185">Reference proteome</keyword>
<dbReference type="AlphaFoldDB" id="A0A914P8U6"/>
<proteinExistence type="predicted"/>
<dbReference type="Proteomes" id="UP000887578">
    <property type="component" value="Unplaced"/>
</dbReference>
<feature type="compositionally biased region" description="Polar residues" evidence="1">
    <location>
        <begin position="200"/>
        <end position="213"/>
    </location>
</feature>
<dbReference type="WBParaSite" id="PDA_v2.g13886.t1">
    <property type="protein sequence ID" value="PDA_v2.g13886.t1"/>
    <property type="gene ID" value="PDA_v2.g13886"/>
</dbReference>
<evidence type="ECO:0000256" key="1">
    <source>
        <dbReference type="SAM" id="MobiDB-lite"/>
    </source>
</evidence>
<accession>A0A914P8U6</accession>
<protein>
    <submittedName>
        <fullName evidence="3">Uncharacterized protein</fullName>
    </submittedName>
</protein>
<evidence type="ECO:0000313" key="2">
    <source>
        <dbReference type="Proteomes" id="UP000887578"/>
    </source>
</evidence>
<organism evidence="2 3">
    <name type="scientific">Panagrolaimus davidi</name>
    <dbReference type="NCBI Taxonomy" id="227884"/>
    <lineage>
        <taxon>Eukaryota</taxon>
        <taxon>Metazoa</taxon>
        <taxon>Ecdysozoa</taxon>
        <taxon>Nematoda</taxon>
        <taxon>Chromadorea</taxon>
        <taxon>Rhabditida</taxon>
        <taxon>Tylenchina</taxon>
        <taxon>Panagrolaimomorpha</taxon>
        <taxon>Panagrolaimoidea</taxon>
        <taxon>Panagrolaimidae</taxon>
        <taxon>Panagrolaimus</taxon>
    </lineage>
</organism>
<sequence length="459" mass="52346">MKVITFDRSKNISYFGKCKLQSHIIDKCLNVKLLDKEPEETKTFTYSRIFICKNNFLCCMNQNTNNGAIFIFSTKGKCVQVFNTILKAKIHNPQPSVDVATNEDDAFKDNFFLPLMKAVQGGTDGIQDLRSILSDFVHSLDNDERSYYYNILVENLVVPSPRPQEEEVEGNDKQVVSPVHPHLPIDSAAVASPVHETPKRTFNSSEPSTSSAYSMRRRSNVNYKEVGIGSNRILRRKSNVSPYVKPVPRKSNVFPSAKPLPKKSDGESCFDEPSPQNSTNDVDFDVIEYLHDGKVNKKIIVFASNERKQYYEFTFNSKTTNYHCVQCFAQNKRTTIGRTIHDNGSHTFEFNTDEHICDPIDYSPGNQSSLIVKSPNFKFTKREVYGKMKPLLIVFDPVDKDICYKFGYDSYPRLFLCSGCKKLGRTVNARFIQHSGETSIELGRLQHICEPQKYIPENL</sequence>
<feature type="region of interest" description="Disordered" evidence="1">
    <location>
        <begin position="242"/>
        <end position="277"/>
    </location>
</feature>
<reference evidence="3" key="1">
    <citation type="submission" date="2022-11" db="UniProtKB">
        <authorList>
            <consortium name="WormBaseParasite"/>
        </authorList>
    </citation>
    <scope>IDENTIFICATION</scope>
</reference>